<dbReference type="InterPro" id="IPR016155">
    <property type="entry name" value="Mopterin_synth/thiamin_S_b"/>
</dbReference>
<gene>
    <name evidence="1" type="primary">moaD</name>
    <name evidence="1" type="ORF">CCON33237_0325</name>
</gene>
<dbReference type="EMBL" id="CP012541">
    <property type="protein sequence ID" value="ALF47033.1"/>
    <property type="molecule type" value="Genomic_DNA"/>
</dbReference>
<dbReference type="KEGG" id="ccoc:CCON33237_0325"/>
<protein>
    <submittedName>
        <fullName evidence="1">Molybdopterin synthase, small subunit</fullName>
        <ecNumber evidence="1">2.8.1.12</ecNumber>
    </submittedName>
</protein>
<dbReference type="SUPFAM" id="SSF54285">
    <property type="entry name" value="MoaD/ThiS"/>
    <property type="match status" value="1"/>
</dbReference>
<dbReference type="Gene3D" id="3.10.20.30">
    <property type="match status" value="1"/>
</dbReference>
<dbReference type="RefSeq" id="WP_054196116.1">
    <property type="nucleotide sequence ID" value="NZ_CABMKQ010000002.1"/>
</dbReference>
<organism evidence="1 2">
    <name type="scientific">Campylobacter concisus</name>
    <dbReference type="NCBI Taxonomy" id="199"/>
    <lineage>
        <taxon>Bacteria</taxon>
        <taxon>Pseudomonadati</taxon>
        <taxon>Campylobacterota</taxon>
        <taxon>Epsilonproteobacteria</taxon>
        <taxon>Campylobacterales</taxon>
        <taxon>Campylobacteraceae</taxon>
        <taxon>Campylobacter</taxon>
    </lineage>
</organism>
<dbReference type="InterPro" id="IPR012675">
    <property type="entry name" value="Beta-grasp_dom_sf"/>
</dbReference>
<dbReference type="Pfam" id="PF02597">
    <property type="entry name" value="ThiS"/>
    <property type="match status" value="1"/>
</dbReference>
<dbReference type="EC" id="2.8.1.12" evidence="1"/>
<dbReference type="PATRIC" id="fig|199.248.peg.346"/>
<name>A0A0M4SS76_9BACT</name>
<dbReference type="InterPro" id="IPR003749">
    <property type="entry name" value="ThiS/MoaD-like"/>
</dbReference>
<dbReference type="GO" id="GO:0030366">
    <property type="term" value="F:molybdopterin synthase activity"/>
    <property type="evidence" value="ECO:0007669"/>
    <property type="project" value="UniProtKB-EC"/>
</dbReference>
<evidence type="ECO:0000313" key="1">
    <source>
        <dbReference type="EMBL" id="ALF47033.1"/>
    </source>
</evidence>
<keyword evidence="1" id="KW-0808">Transferase</keyword>
<sequence>MIEIEFLGPIGLESIKIEAKNLGEVKAALSDKEELKKWLNICAVAVNDEIVSDINFTLKSGDKISILPPVCGG</sequence>
<dbReference type="GeneID" id="28661993"/>
<dbReference type="AlphaFoldDB" id="A0A0M4SS76"/>
<dbReference type="Proteomes" id="UP000066049">
    <property type="component" value="Chromosome"/>
</dbReference>
<evidence type="ECO:0000313" key="2">
    <source>
        <dbReference type="Proteomes" id="UP000066049"/>
    </source>
</evidence>
<proteinExistence type="predicted"/>
<reference evidence="2" key="1">
    <citation type="submission" date="2015-08" db="EMBL/GenBank/DDBJ databases">
        <title>Comparative genomics of the Campylobacter concisus group.</title>
        <authorList>
            <person name="Miller W.G."/>
            <person name="Yee E."/>
            <person name="Chapman M.H."/>
            <person name="Huynh S."/>
            <person name="Bono J.L."/>
            <person name="On S.L.W."/>
            <person name="St Leger J."/>
            <person name="Foster G."/>
            <person name="Parker C.T."/>
        </authorList>
    </citation>
    <scope>NUCLEOTIDE SEQUENCE [LARGE SCALE GENOMIC DNA]</scope>
    <source>
        <strain evidence="2">ATCC 33237</strain>
    </source>
</reference>
<accession>A0A0M4SS76</accession>